<keyword evidence="2" id="KW-1185">Reference proteome</keyword>
<dbReference type="AlphaFoldDB" id="A0AAE1CUJ1"/>
<sequence>MRSSTNSSSLIGREFLTGRAVDLNAFISSLCHRPKSSPPQESIICTIHETTRDQPHARSQYPWDSISDWALAVRYTKLLFGSGQNPHCL</sequence>
<comment type="caution">
    <text evidence="1">The sequence shown here is derived from an EMBL/GenBank/DDBJ whole genome shotgun (WGS) entry which is preliminary data.</text>
</comment>
<evidence type="ECO:0000313" key="1">
    <source>
        <dbReference type="EMBL" id="KAK3737361.1"/>
    </source>
</evidence>
<proteinExistence type="predicted"/>
<name>A0AAE1CUJ1_9GAST</name>
<dbReference type="Proteomes" id="UP001283361">
    <property type="component" value="Unassembled WGS sequence"/>
</dbReference>
<reference evidence="1" key="1">
    <citation type="journal article" date="2023" name="G3 (Bethesda)">
        <title>A reference genome for the long-term kleptoplast-retaining sea slug Elysia crispata morphotype clarki.</title>
        <authorList>
            <person name="Eastman K.E."/>
            <person name="Pendleton A.L."/>
            <person name="Shaikh M.A."/>
            <person name="Suttiyut T."/>
            <person name="Ogas R."/>
            <person name="Tomko P."/>
            <person name="Gavelis G."/>
            <person name="Widhalm J.R."/>
            <person name="Wisecaver J.H."/>
        </authorList>
    </citation>
    <scope>NUCLEOTIDE SEQUENCE</scope>
    <source>
        <strain evidence="1">ECLA1</strain>
    </source>
</reference>
<dbReference type="EMBL" id="JAWDGP010006657">
    <property type="protein sequence ID" value="KAK3737361.1"/>
    <property type="molecule type" value="Genomic_DNA"/>
</dbReference>
<protein>
    <submittedName>
        <fullName evidence="1">Uncharacterized protein</fullName>
    </submittedName>
</protein>
<evidence type="ECO:0000313" key="2">
    <source>
        <dbReference type="Proteomes" id="UP001283361"/>
    </source>
</evidence>
<gene>
    <name evidence="1" type="ORF">RRG08_036765</name>
</gene>
<accession>A0AAE1CUJ1</accession>
<organism evidence="1 2">
    <name type="scientific">Elysia crispata</name>
    <name type="common">lettuce slug</name>
    <dbReference type="NCBI Taxonomy" id="231223"/>
    <lineage>
        <taxon>Eukaryota</taxon>
        <taxon>Metazoa</taxon>
        <taxon>Spiralia</taxon>
        <taxon>Lophotrochozoa</taxon>
        <taxon>Mollusca</taxon>
        <taxon>Gastropoda</taxon>
        <taxon>Heterobranchia</taxon>
        <taxon>Euthyneura</taxon>
        <taxon>Panpulmonata</taxon>
        <taxon>Sacoglossa</taxon>
        <taxon>Placobranchoidea</taxon>
        <taxon>Plakobranchidae</taxon>
        <taxon>Elysia</taxon>
    </lineage>
</organism>